<gene>
    <name evidence="6" type="ordered locus">TERTU_0727</name>
</gene>
<dbReference type="Proteomes" id="UP000009080">
    <property type="component" value="Chromosome"/>
</dbReference>
<dbReference type="PROSITE" id="PS50110">
    <property type="entry name" value="RESPONSE_REGULATORY"/>
    <property type="match status" value="1"/>
</dbReference>
<evidence type="ECO:0000259" key="4">
    <source>
        <dbReference type="PROSITE" id="PS50110"/>
    </source>
</evidence>
<proteinExistence type="predicted"/>
<dbReference type="SUPFAM" id="SSF52172">
    <property type="entry name" value="CheY-like"/>
    <property type="match status" value="1"/>
</dbReference>
<dbReference type="InterPro" id="IPR000160">
    <property type="entry name" value="GGDEF_dom"/>
</dbReference>
<evidence type="ECO:0000256" key="2">
    <source>
        <dbReference type="ARBA" id="ARBA00012528"/>
    </source>
</evidence>
<dbReference type="EMBL" id="CP001614">
    <property type="protein sequence ID" value="ACR13044.1"/>
    <property type="molecule type" value="Genomic_DNA"/>
</dbReference>
<evidence type="ECO:0000313" key="7">
    <source>
        <dbReference type="Proteomes" id="UP000009080"/>
    </source>
</evidence>
<feature type="domain" description="GGDEF" evidence="5">
    <location>
        <begin position="169"/>
        <end position="300"/>
    </location>
</feature>
<dbReference type="HOGENOM" id="CLU_000445_11_28_6"/>
<evidence type="ECO:0000259" key="5">
    <source>
        <dbReference type="PROSITE" id="PS50887"/>
    </source>
</evidence>
<dbReference type="PANTHER" id="PTHR45138">
    <property type="entry name" value="REGULATORY COMPONENTS OF SENSORY TRANSDUCTION SYSTEM"/>
    <property type="match status" value="1"/>
</dbReference>
<dbReference type="SMART" id="SM00267">
    <property type="entry name" value="GGDEF"/>
    <property type="match status" value="1"/>
</dbReference>
<dbReference type="FunFam" id="3.30.70.270:FF:000001">
    <property type="entry name" value="Diguanylate cyclase domain protein"/>
    <property type="match status" value="1"/>
</dbReference>
<dbReference type="GO" id="GO:0000160">
    <property type="term" value="P:phosphorelay signal transduction system"/>
    <property type="evidence" value="ECO:0007669"/>
    <property type="project" value="InterPro"/>
</dbReference>
<dbReference type="InterPro" id="IPR011006">
    <property type="entry name" value="CheY-like_superfamily"/>
</dbReference>
<reference evidence="6 7" key="1">
    <citation type="journal article" date="2009" name="PLoS ONE">
        <title>The complete genome of Teredinibacter turnerae T7901: an intracellular endosymbiont of marine wood-boring bivalves (shipworms).</title>
        <authorList>
            <person name="Yang J.C."/>
            <person name="Madupu R."/>
            <person name="Durkin A.S."/>
            <person name="Ekborg N.A."/>
            <person name="Pedamallu C.S."/>
            <person name="Hostetler J.B."/>
            <person name="Radune D."/>
            <person name="Toms B.S."/>
            <person name="Henrissat B."/>
            <person name="Coutinho P.M."/>
            <person name="Schwarz S."/>
            <person name="Field L."/>
            <person name="Trindade-Silva A.E."/>
            <person name="Soares C.A.G."/>
            <person name="Elshahawi S."/>
            <person name="Hanora A."/>
            <person name="Schmidt E.W."/>
            <person name="Haygood M.G."/>
            <person name="Posfai J."/>
            <person name="Benner J."/>
            <person name="Madinger C."/>
            <person name="Nove J."/>
            <person name="Anton B."/>
            <person name="Chaudhary K."/>
            <person name="Foster J."/>
            <person name="Holman A."/>
            <person name="Kumar S."/>
            <person name="Lessard P.A."/>
            <person name="Luyten Y.A."/>
            <person name="Slatko B."/>
            <person name="Wood N."/>
            <person name="Wu B."/>
            <person name="Teplitski M."/>
            <person name="Mougous J.D."/>
            <person name="Ward N."/>
            <person name="Eisen J.A."/>
            <person name="Badger J.H."/>
            <person name="Distel D.L."/>
        </authorList>
    </citation>
    <scope>NUCLEOTIDE SEQUENCE [LARGE SCALE GENOMIC DNA]</scope>
    <source>
        <strain evidence="7">ATCC 39867 / T7901</strain>
    </source>
</reference>
<dbReference type="Gene3D" id="3.40.50.2300">
    <property type="match status" value="1"/>
</dbReference>
<keyword evidence="7" id="KW-1185">Reference proteome</keyword>
<dbReference type="InterPro" id="IPR029787">
    <property type="entry name" value="Nucleotide_cyclase"/>
</dbReference>
<dbReference type="NCBIfam" id="TIGR00254">
    <property type="entry name" value="GGDEF"/>
    <property type="match status" value="1"/>
</dbReference>
<feature type="modified residue" description="4-aspartylphosphate" evidence="3">
    <location>
        <position position="52"/>
    </location>
</feature>
<dbReference type="GO" id="GO:0005886">
    <property type="term" value="C:plasma membrane"/>
    <property type="evidence" value="ECO:0007669"/>
    <property type="project" value="TreeGrafter"/>
</dbReference>
<sequence length="300" mass="33534">MTKVLVVDDVEDNIVLLTFELEDEGFEVIAAHNGRECLDLVHKEWPDIILLDIRMPGISGLETLEQLKADESTRDIPVVMVSANTGDNSIVRALDMGAHDFVCKPIEYPVLSARMRSALRLVNARRALVRANEELERLATQDTLTDVYNRRHFFTLAEAEFSKARRHGRQLSVLMFDVDLFKAVNDTYGHAAGDQALRTITECCRHVVRDSDILGRLGGEEFALCCPDADLDGAFHLAERIRTNCELAQVNLDDAAFGITLSIGVTQMNEKDAHFDHLLQRADTLLFQAKALGRNRSVAC</sequence>
<dbReference type="PANTHER" id="PTHR45138:SF5">
    <property type="entry name" value="BIFUNCTIONAL PERIPLASMIC SUBSTRATE BINDING PROTEIN_CYTOPLASMIC DIGUANYLATE CYCLASE"/>
    <property type="match status" value="1"/>
</dbReference>
<evidence type="ECO:0000256" key="1">
    <source>
        <dbReference type="ARBA" id="ARBA00001946"/>
    </source>
</evidence>
<dbReference type="GO" id="GO:0052621">
    <property type="term" value="F:diguanylate cyclase activity"/>
    <property type="evidence" value="ECO:0007669"/>
    <property type="project" value="UniProtKB-EC"/>
</dbReference>
<evidence type="ECO:0000313" key="6">
    <source>
        <dbReference type="EMBL" id="ACR13044.1"/>
    </source>
</evidence>
<dbReference type="KEGG" id="ttu:TERTU_0727"/>
<dbReference type="InterPro" id="IPR001789">
    <property type="entry name" value="Sig_transdc_resp-reg_receiver"/>
</dbReference>
<dbReference type="InterPro" id="IPR043128">
    <property type="entry name" value="Rev_trsase/Diguanyl_cyclase"/>
</dbReference>
<dbReference type="GO" id="GO:0043709">
    <property type="term" value="P:cell adhesion involved in single-species biofilm formation"/>
    <property type="evidence" value="ECO:0007669"/>
    <property type="project" value="TreeGrafter"/>
</dbReference>
<dbReference type="STRING" id="377629.TERTU_0727"/>
<organism evidence="6 7">
    <name type="scientific">Teredinibacter turnerae (strain ATCC 39867 / T7901)</name>
    <dbReference type="NCBI Taxonomy" id="377629"/>
    <lineage>
        <taxon>Bacteria</taxon>
        <taxon>Pseudomonadati</taxon>
        <taxon>Pseudomonadota</taxon>
        <taxon>Gammaproteobacteria</taxon>
        <taxon>Cellvibrionales</taxon>
        <taxon>Cellvibrionaceae</taxon>
        <taxon>Teredinibacter</taxon>
    </lineage>
</organism>
<dbReference type="Pfam" id="PF00072">
    <property type="entry name" value="Response_reg"/>
    <property type="match status" value="1"/>
</dbReference>
<dbReference type="RefSeq" id="WP_015819157.1">
    <property type="nucleotide sequence ID" value="NC_012997.1"/>
</dbReference>
<dbReference type="SUPFAM" id="SSF55073">
    <property type="entry name" value="Nucleotide cyclase"/>
    <property type="match status" value="1"/>
</dbReference>
<feature type="domain" description="Response regulatory" evidence="4">
    <location>
        <begin position="3"/>
        <end position="119"/>
    </location>
</feature>
<dbReference type="GO" id="GO:1902201">
    <property type="term" value="P:negative regulation of bacterial-type flagellum-dependent cell motility"/>
    <property type="evidence" value="ECO:0007669"/>
    <property type="project" value="TreeGrafter"/>
</dbReference>
<dbReference type="InterPro" id="IPR050469">
    <property type="entry name" value="Diguanylate_Cyclase"/>
</dbReference>
<dbReference type="OrthoDB" id="9812260at2"/>
<dbReference type="SMART" id="SM00448">
    <property type="entry name" value="REC"/>
    <property type="match status" value="1"/>
</dbReference>
<accession>C5BNZ1</accession>
<dbReference type="EC" id="2.7.7.65" evidence="2"/>
<dbReference type="PROSITE" id="PS50887">
    <property type="entry name" value="GGDEF"/>
    <property type="match status" value="1"/>
</dbReference>
<keyword evidence="3" id="KW-0597">Phosphoprotein</keyword>
<dbReference type="AlphaFoldDB" id="C5BNZ1"/>
<dbReference type="eggNOG" id="COG3706">
    <property type="taxonomic scope" value="Bacteria"/>
</dbReference>
<evidence type="ECO:0000256" key="3">
    <source>
        <dbReference type="PROSITE-ProRule" id="PRU00169"/>
    </source>
</evidence>
<name>C5BNZ1_TERTT</name>
<dbReference type="CDD" id="cd01949">
    <property type="entry name" value="GGDEF"/>
    <property type="match status" value="1"/>
</dbReference>
<protein>
    <recommendedName>
        <fullName evidence="2">diguanylate cyclase</fullName>
        <ecNumber evidence="2">2.7.7.65</ecNumber>
    </recommendedName>
</protein>
<dbReference type="Pfam" id="PF00990">
    <property type="entry name" value="GGDEF"/>
    <property type="match status" value="1"/>
</dbReference>
<comment type="cofactor">
    <cofactor evidence="1">
        <name>Mg(2+)</name>
        <dbReference type="ChEBI" id="CHEBI:18420"/>
    </cofactor>
</comment>
<dbReference type="Gene3D" id="3.30.70.270">
    <property type="match status" value="1"/>
</dbReference>